<proteinExistence type="predicted"/>
<sequence>MTRLFLNAIAVVLLVFTLHACDIFEADNEYPDGKASVRVVNIAPEAVSPVSYFQKDEVVFTGLEFGDMTDFADVAVGRNIDGFLDDQGDTLIVRDEMADKENDIRFFDFERSFTVFAMHGPDSTGNVRIRSMEIEDTPNREGYSRVRVLHAVSGLDVVDVYLTEPNEGIDQESLFAFDIGFNNEGGSSDPDDGSAPAEMPLYSNVEPGVYNLKLTLADDTDVIFEEEVEFDESRNYTMVLYPNEDNDDIERVLLVADN</sequence>
<keyword evidence="1" id="KW-0732">Signal</keyword>
<accession>A0A8J7UW49</accession>
<keyword evidence="3" id="KW-1185">Reference proteome</keyword>
<feature type="signal peptide" evidence="1">
    <location>
        <begin position="1"/>
        <end position="20"/>
    </location>
</feature>
<organism evidence="2 3">
    <name type="scientific">Natronogracilivirga saccharolytica</name>
    <dbReference type="NCBI Taxonomy" id="2812953"/>
    <lineage>
        <taxon>Bacteria</taxon>
        <taxon>Pseudomonadati</taxon>
        <taxon>Balneolota</taxon>
        <taxon>Balneolia</taxon>
        <taxon>Balneolales</taxon>
        <taxon>Cyclonatronaceae</taxon>
        <taxon>Natronogracilivirga</taxon>
    </lineage>
</organism>
<evidence type="ECO:0000256" key="1">
    <source>
        <dbReference type="SAM" id="SignalP"/>
    </source>
</evidence>
<comment type="caution">
    <text evidence="2">The sequence shown here is derived from an EMBL/GenBank/DDBJ whole genome shotgun (WGS) entry which is preliminary data.</text>
</comment>
<feature type="chain" id="PRO_5035261935" evidence="1">
    <location>
        <begin position="21"/>
        <end position="258"/>
    </location>
</feature>
<evidence type="ECO:0000313" key="2">
    <source>
        <dbReference type="EMBL" id="MBP3193247.1"/>
    </source>
</evidence>
<evidence type="ECO:0000313" key="3">
    <source>
        <dbReference type="Proteomes" id="UP000673975"/>
    </source>
</evidence>
<dbReference type="AlphaFoldDB" id="A0A8J7UW49"/>
<gene>
    <name evidence="2" type="ORF">NATSA_11270</name>
</gene>
<protein>
    <submittedName>
        <fullName evidence="2">DUF4397 domain-containing protein</fullName>
    </submittedName>
</protein>
<dbReference type="Proteomes" id="UP000673975">
    <property type="component" value="Unassembled WGS sequence"/>
</dbReference>
<name>A0A8J7UW49_9BACT</name>
<dbReference type="EMBL" id="JAFIDN010000009">
    <property type="protein sequence ID" value="MBP3193247.1"/>
    <property type="molecule type" value="Genomic_DNA"/>
</dbReference>
<reference evidence="2" key="1">
    <citation type="submission" date="2021-02" db="EMBL/GenBank/DDBJ databases">
        <title>Natronogracilivirga saccharolytica gen. nov. sp. nov. a new anaerobic, haloalkiliphilic carbohydrate-fermenting bacterium from soda lake and proposing of Cyclonatronumiaceae fam. nov. in the phylum Balneolaeota.</title>
        <authorList>
            <person name="Zhilina T.N."/>
            <person name="Sorokin D.Y."/>
            <person name="Zavarzina D.G."/>
            <person name="Toshchakov S.V."/>
            <person name="Kublanov I.V."/>
        </authorList>
    </citation>
    <scope>NUCLEOTIDE SEQUENCE</scope>
    <source>
        <strain evidence="2">Z-1702</strain>
    </source>
</reference>
<dbReference type="RefSeq" id="WP_210512705.1">
    <property type="nucleotide sequence ID" value="NZ_JAFIDN010000009.1"/>
</dbReference>